<evidence type="ECO:0000313" key="1">
    <source>
        <dbReference type="EMBL" id="KAF0748036.1"/>
    </source>
</evidence>
<comment type="caution">
    <text evidence="1">The sequence shown here is derived from an EMBL/GenBank/DDBJ whole genome shotgun (WGS) entry which is preliminary data.</text>
</comment>
<sequence>MRTGHSQVDLTTNSNLFSEFLSFHCINQYIGQKTRLNSYVVRVLDKDRKSPSRIPLITLDKLY</sequence>
<name>A0A6G0Y2A8_APHCR</name>
<organism evidence="1 2">
    <name type="scientific">Aphis craccivora</name>
    <name type="common">Cowpea aphid</name>
    <dbReference type="NCBI Taxonomy" id="307492"/>
    <lineage>
        <taxon>Eukaryota</taxon>
        <taxon>Metazoa</taxon>
        <taxon>Ecdysozoa</taxon>
        <taxon>Arthropoda</taxon>
        <taxon>Hexapoda</taxon>
        <taxon>Insecta</taxon>
        <taxon>Pterygota</taxon>
        <taxon>Neoptera</taxon>
        <taxon>Paraneoptera</taxon>
        <taxon>Hemiptera</taxon>
        <taxon>Sternorrhyncha</taxon>
        <taxon>Aphidomorpha</taxon>
        <taxon>Aphidoidea</taxon>
        <taxon>Aphididae</taxon>
        <taxon>Aphidini</taxon>
        <taxon>Aphis</taxon>
        <taxon>Aphis</taxon>
    </lineage>
</organism>
<accession>A0A6G0Y2A8</accession>
<keyword evidence="2" id="KW-1185">Reference proteome</keyword>
<protein>
    <submittedName>
        <fullName evidence="1">Uncharacterized protein</fullName>
    </submittedName>
</protein>
<dbReference type="EMBL" id="VUJU01006626">
    <property type="protein sequence ID" value="KAF0748036.1"/>
    <property type="molecule type" value="Genomic_DNA"/>
</dbReference>
<proteinExistence type="predicted"/>
<evidence type="ECO:0000313" key="2">
    <source>
        <dbReference type="Proteomes" id="UP000478052"/>
    </source>
</evidence>
<reference evidence="1 2" key="1">
    <citation type="submission" date="2019-08" db="EMBL/GenBank/DDBJ databases">
        <title>Whole genome of Aphis craccivora.</title>
        <authorList>
            <person name="Voronova N.V."/>
            <person name="Shulinski R.S."/>
            <person name="Bandarenka Y.V."/>
            <person name="Zhorov D.G."/>
            <person name="Warner D."/>
        </authorList>
    </citation>
    <scope>NUCLEOTIDE SEQUENCE [LARGE SCALE GENOMIC DNA]</scope>
    <source>
        <strain evidence="1">180601</strain>
        <tissue evidence="1">Whole Body</tissue>
    </source>
</reference>
<dbReference type="AlphaFoldDB" id="A0A6G0Y2A8"/>
<dbReference type="Proteomes" id="UP000478052">
    <property type="component" value="Unassembled WGS sequence"/>
</dbReference>
<gene>
    <name evidence="1" type="ORF">FWK35_00027282</name>
</gene>